<dbReference type="AlphaFoldDB" id="A0A7V6P916"/>
<reference evidence="2 3" key="1">
    <citation type="journal article" date="2020" name="Biotechnol. Biofuels">
        <title>New insights from the biogas microbiome by comprehensive genome-resolved metagenomics of nearly 1600 species originating from multiple anaerobic digesters.</title>
        <authorList>
            <person name="Campanaro S."/>
            <person name="Treu L."/>
            <person name="Rodriguez-R L.M."/>
            <person name="Kovalovszki A."/>
            <person name="Ziels R.M."/>
            <person name="Maus I."/>
            <person name="Zhu X."/>
            <person name="Kougias P.G."/>
            <person name="Basile A."/>
            <person name="Luo G."/>
            <person name="Schluter A."/>
            <person name="Konstantinidis K.T."/>
            <person name="Angelidaki I."/>
        </authorList>
    </citation>
    <scope>NUCLEOTIDE SEQUENCE [LARGE SCALE GENOMIC DNA]</scope>
    <source>
        <strain evidence="2">AS04akNAM_66</strain>
    </source>
</reference>
<dbReference type="EMBL" id="DUMN01000073">
    <property type="protein sequence ID" value="HHV66478.1"/>
    <property type="molecule type" value="Genomic_DNA"/>
</dbReference>
<sequence length="266" mass="30790">MTDTTHKGFSSIRSFLRFTQHVKKRSRYIWDEETTNFLATIVDTARHQILPHKTRLYRAQRGVIWERVFDEDGDCVDEGPFGYPANRMKPLIDKAREGRANPTGIPVLYVANCVETAISETRPWIGEEISVATFVANKDLKIVDLTRGFKRRSNYENVRLKELYKKEELTQDEINLAVWDEIDNAFSEPVTTSDDTDEYASTQIIAELFKQKGFDGIMYRSQFGDNGHNVALFDLNATDPKKCTPYRVQKIKVEFEEIGNTWYHST</sequence>
<gene>
    <name evidence="2" type="ORF">GXX48_02335</name>
</gene>
<protein>
    <submittedName>
        <fullName evidence="2">RES family NAD+ phosphorylase</fullName>
    </submittedName>
</protein>
<dbReference type="InterPro" id="IPR014914">
    <property type="entry name" value="RES_dom"/>
</dbReference>
<evidence type="ECO:0000313" key="3">
    <source>
        <dbReference type="Proteomes" id="UP000551563"/>
    </source>
</evidence>
<organism evidence="2 3">
    <name type="scientific">Brucella intermedia</name>
    <dbReference type="NCBI Taxonomy" id="94625"/>
    <lineage>
        <taxon>Bacteria</taxon>
        <taxon>Pseudomonadati</taxon>
        <taxon>Pseudomonadota</taxon>
        <taxon>Alphaproteobacteria</taxon>
        <taxon>Hyphomicrobiales</taxon>
        <taxon>Brucellaceae</taxon>
        <taxon>Brucella/Ochrobactrum group</taxon>
        <taxon>Brucella</taxon>
    </lineage>
</organism>
<accession>A0A7V6P916</accession>
<feature type="domain" description="RES" evidence="1">
    <location>
        <begin position="85"/>
        <end position="246"/>
    </location>
</feature>
<dbReference type="Proteomes" id="UP000551563">
    <property type="component" value="Unassembled WGS sequence"/>
</dbReference>
<proteinExistence type="predicted"/>
<name>A0A7V6P916_9HYPH</name>
<dbReference type="SMART" id="SM00953">
    <property type="entry name" value="RES"/>
    <property type="match status" value="1"/>
</dbReference>
<dbReference type="Pfam" id="PF08808">
    <property type="entry name" value="RES"/>
    <property type="match status" value="1"/>
</dbReference>
<comment type="caution">
    <text evidence="2">The sequence shown here is derived from an EMBL/GenBank/DDBJ whole genome shotgun (WGS) entry which is preliminary data.</text>
</comment>
<evidence type="ECO:0000259" key="1">
    <source>
        <dbReference type="SMART" id="SM00953"/>
    </source>
</evidence>
<evidence type="ECO:0000313" key="2">
    <source>
        <dbReference type="EMBL" id="HHV66478.1"/>
    </source>
</evidence>